<dbReference type="SUPFAM" id="SSF55729">
    <property type="entry name" value="Acyl-CoA N-acyltransferases (Nat)"/>
    <property type="match status" value="1"/>
</dbReference>
<protein>
    <recommendedName>
        <fullName evidence="3">N-acetyltransferase domain-containing protein</fullName>
    </recommendedName>
</protein>
<dbReference type="PATRIC" id="fig|68170.10.peg.9204"/>
<reference evidence="1 2" key="1">
    <citation type="submission" date="2015-02" db="EMBL/GenBank/DDBJ databases">
        <authorList>
            <person name="Ju K.-S."/>
            <person name="Doroghazi J.R."/>
            <person name="Metcalf W."/>
        </authorList>
    </citation>
    <scope>NUCLEOTIDE SEQUENCE [LARGE SCALE GENOMIC DNA]</scope>
    <source>
        <strain evidence="1 2">NRRL B-16140</strain>
    </source>
</reference>
<dbReference type="EMBL" id="JYJG01000324">
    <property type="protein sequence ID" value="KJK42860.1"/>
    <property type="molecule type" value="Genomic_DNA"/>
</dbReference>
<organism evidence="1 2">
    <name type="scientific">Lentzea aerocolonigenes</name>
    <name type="common">Lechevalieria aerocolonigenes</name>
    <name type="synonym">Saccharothrix aerocolonigenes</name>
    <dbReference type="NCBI Taxonomy" id="68170"/>
    <lineage>
        <taxon>Bacteria</taxon>
        <taxon>Bacillati</taxon>
        <taxon>Actinomycetota</taxon>
        <taxon>Actinomycetes</taxon>
        <taxon>Pseudonocardiales</taxon>
        <taxon>Pseudonocardiaceae</taxon>
        <taxon>Lentzea</taxon>
    </lineage>
</organism>
<dbReference type="Proteomes" id="UP000033393">
    <property type="component" value="Unassembled WGS sequence"/>
</dbReference>
<name>A0A0F0GHJ3_LENAE</name>
<comment type="caution">
    <text evidence="1">The sequence shown here is derived from an EMBL/GenBank/DDBJ whole genome shotgun (WGS) entry which is preliminary data.</text>
</comment>
<gene>
    <name evidence="1" type="ORF">UK23_35315</name>
</gene>
<dbReference type="AlphaFoldDB" id="A0A0F0GHJ3"/>
<sequence>MQVASDGVTVPTSFAMARPHDAEMQYTSVMDDLLDGRRQELTHFGEPARFDIRMFPLLTAECPSGVLIDPNTYALRQVVAEIGLQFKRETRYDLGPFDPSNPDYQGVLINSERFSATFPIAAGAAGFSREDDTWWMDWVWVHPYERGTGLFRQAWNEMEQLYGLFHIDGPYSASMSTFLRARQIDPNRLNHPLHDDRRD</sequence>
<proteinExistence type="predicted"/>
<evidence type="ECO:0000313" key="1">
    <source>
        <dbReference type="EMBL" id="KJK42860.1"/>
    </source>
</evidence>
<accession>A0A0F0GHJ3</accession>
<dbReference type="InterPro" id="IPR016181">
    <property type="entry name" value="Acyl_CoA_acyltransferase"/>
</dbReference>
<evidence type="ECO:0000313" key="2">
    <source>
        <dbReference type="Proteomes" id="UP000033393"/>
    </source>
</evidence>
<keyword evidence="2" id="KW-1185">Reference proteome</keyword>
<evidence type="ECO:0008006" key="3">
    <source>
        <dbReference type="Google" id="ProtNLM"/>
    </source>
</evidence>